<accession>A0A183D563</accession>
<name>A0A183D563_9BILA</name>
<gene>
    <name evidence="1" type="ORF">GPUH_LOCUS3854</name>
</gene>
<dbReference type="WBParaSite" id="GPUH_0000386101-mRNA-1">
    <property type="protein sequence ID" value="GPUH_0000386101-mRNA-1"/>
    <property type="gene ID" value="GPUH_0000386101"/>
</dbReference>
<dbReference type="EMBL" id="UYRT01006869">
    <property type="protein sequence ID" value="VDK41247.1"/>
    <property type="molecule type" value="Genomic_DNA"/>
</dbReference>
<reference evidence="1 2" key="2">
    <citation type="submission" date="2018-11" db="EMBL/GenBank/DDBJ databases">
        <authorList>
            <consortium name="Pathogen Informatics"/>
        </authorList>
    </citation>
    <scope>NUCLEOTIDE SEQUENCE [LARGE SCALE GENOMIC DNA]</scope>
</reference>
<reference evidence="3" key="1">
    <citation type="submission" date="2016-06" db="UniProtKB">
        <authorList>
            <consortium name="WormBaseParasite"/>
        </authorList>
    </citation>
    <scope>IDENTIFICATION</scope>
</reference>
<proteinExistence type="predicted"/>
<evidence type="ECO:0000313" key="1">
    <source>
        <dbReference type="EMBL" id="VDK41247.1"/>
    </source>
</evidence>
<sequence>QIPPQPIVTTNSACLNDCLQHGSLVFAAANLRNFQKIILNIDQFCDTHEQLVKCAQSCSDEEQQNLAQRIVLSAYICKDKLEEFRLAKECVESQETDYVNQCANDCGHPASATIQLDSSPSAAVNPFAFFDSITPVCRSVHPYQCMLPKKTKPVIKKETILF</sequence>
<protein>
    <submittedName>
        <fullName evidence="3">CPG4 domain-containing protein</fullName>
    </submittedName>
</protein>
<dbReference type="Proteomes" id="UP000271098">
    <property type="component" value="Unassembled WGS sequence"/>
</dbReference>
<organism evidence="3">
    <name type="scientific">Gongylonema pulchrum</name>
    <dbReference type="NCBI Taxonomy" id="637853"/>
    <lineage>
        <taxon>Eukaryota</taxon>
        <taxon>Metazoa</taxon>
        <taxon>Ecdysozoa</taxon>
        <taxon>Nematoda</taxon>
        <taxon>Chromadorea</taxon>
        <taxon>Rhabditida</taxon>
        <taxon>Spirurina</taxon>
        <taxon>Spiruromorpha</taxon>
        <taxon>Spiruroidea</taxon>
        <taxon>Gongylonematidae</taxon>
        <taxon>Gongylonema</taxon>
    </lineage>
</organism>
<dbReference type="OrthoDB" id="5826293at2759"/>
<dbReference type="AlphaFoldDB" id="A0A183D563"/>
<evidence type="ECO:0000313" key="2">
    <source>
        <dbReference type="Proteomes" id="UP000271098"/>
    </source>
</evidence>
<evidence type="ECO:0000313" key="3">
    <source>
        <dbReference type="WBParaSite" id="GPUH_0000386101-mRNA-1"/>
    </source>
</evidence>
<keyword evidence="2" id="KW-1185">Reference proteome</keyword>